<dbReference type="InterPro" id="IPR025322">
    <property type="entry name" value="PADRE_dom"/>
</dbReference>
<proteinExistence type="predicted"/>
<name>A0A8S0SPD0_OLEEU</name>
<evidence type="ECO:0000313" key="2">
    <source>
        <dbReference type="EMBL" id="CAA2993497.1"/>
    </source>
</evidence>
<dbReference type="AlphaFoldDB" id="A0A8S0SPD0"/>
<dbReference type="Pfam" id="PF14009">
    <property type="entry name" value="PADRE"/>
    <property type="match status" value="1"/>
</dbReference>
<feature type="compositionally biased region" description="Low complexity" evidence="1">
    <location>
        <begin position="108"/>
        <end position="127"/>
    </location>
</feature>
<sequence>MGNCQGAEAATIVILHPSNKVERIYWSVSANEVMVSNPGHYVAMIINSPAAKTENCTPVKQLKLLRPDDTLLIGQVYRLVSFEDVLKEFAEKKCKKLGKLLKERGALNLEPKNSNSKSKSKLANCSSDKTEQDVQNLGNSGGGGGGSSVGRHHGGGGQWRPTLESIAEIRS</sequence>
<organism evidence="2 3">
    <name type="scientific">Olea europaea subsp. europaea</name>
    <dbReference type="NCBI Taxonomy" id="158383"/>
    <lineage>
        <taxon>Eukaryota</taxon>
        <taxon>Viridiplantae</taxon>
        <taxon>Streptophyta</taxon>
        <taxon>Embryophyta</taxon>
        <taxon>Tracheophyta</taxon>
        <taxon>Spermatophyta</taxon>
        <taxon>Magnoliopsida</taxon>
        <taxon>eudicotyledons</taxon>
        <taxon>Gunneridae</taxon>
        <taxon>Pentapetalae</taxon>
        <taxon>asterids</taxon>
        <taxon>lamiids</taxon>
        <taxon>Lamiales</taxon>
        <taxon>Oleaceae</taxon>
        <taxon>Oleeae</taxon>
        <taxon>Olea</taxon>
    </lineage>
</organism>
<accession>A0A8S0SPD0</accession>
<dbReference type="PANTHER" id="PTHR33413">
    <property type="entry name" value="EXPRESSED PROTEIN"/>
    <property type="match status" value="1"/>
</dbReference>
<comment type="caution">
    <text evidence="2">The sequence shown here is derived from an EMBL/GenBank/DDBJ whole genome shotgun (WGS) entry which is preliminary data.</text>
</comment>
<evidence type="ECO:0000313" key="3">
    <source>
        <dbReference type="Proteomes" id="UP000594638"/>
    </source>
</evidence>
<evidence type="ECO:0000256" key="1">
    <source>
        <dbReference type="SAM" id="MobiDB-lite"/>
    </source>
</evidence>
<evidence type="ECO:0008006" key="4">
    <source>
        <dbReference type="Google" id="ProtNLM"/>
    </source>
</evidence>
<dbReference type="Gramene" id="OE9A065745T1">
    <property type="protein sequence ID" value="OE9A065745C1"/>
    <property type="gene ID" value="OE9A065745"/>
</dbReference>
<dbReference type="OrthoDB" id="747498at2759"/>
<reference evidence="2 3" key="1">
    <citation type="submission" date="2019-12" db="EMBL/GenBank/DDBJ databases">
        <authorList>
            <person name="Alioto T."/>
            <person name="Alioto T."/>
            <person name="Gomez Garrido J."/>
        </authorList>
    </citation>
    <scope>NUCLEOTIDE SEQUENCE [LARGE SCALE GENOMIC DNA]</scope>
</reference>
<feature type="region of interest" description="Disordered" evidence="1">
    <location>
        <begin position="108"/>
        <end position="171"/>
    </location>
</feature>
<dbReference type="PANTHER" id="PTHR33413:SF1">
    <property type="entry name" value="EXPRESSED PROTEIN"/>
    <property type="match status" value="1"/>
</dbReference>
<keyword evidence="3" id="KW-1185">Reference proteome</keyword>
<gene>
    <name evidence="2" type="ORF">OLEA9_A065745</name>
</gene>
<dbReference type="EMBL" id="CACTIH010005451">
    <property type="protein sequence ID" value="CAA2993497.1"/>
    <property type="molecule type" value="Genomic_DNA"/>
</dbReference>
<feature type="compositionally biased region" description="Gly residues" evidence="1">
    <location>
        <begin position="139"/>
        <end position="148"/>
    </location>
</feature>
<protein>
    <recommendedName>
        <fullName evidence="4">DUF4228 domain-containing protein</fullName>
    </recommendedName>
</protein>
<dbReference type="Proteomes" id="UP000594638">
    <property type="component" value="Unassembled WGS sequence"/>
</dbReference>